<organism evidence="2 3">
    <name type="scientific">Cytospora schulzeri</name>
    <dbReference type="NCBI Taxonomy" id="448051"/>
    <lineage>
        <taxon>Eukaryota</taxon>
        <taxon>Fungi</taxon>
        <taxon>Dikarya</taxon>
        <taxon>Ascomycota</taxon>
        <taxon>Pezizomycotina</taxon>
        <taxon>Sordariomycetes</taxon>
        <taxon>Sordariomycetidae</taxon>
        <taxon>Diaporthales</taxon>
        <taxon>Cytosporaceae</taxon>
        <taxon>Cytospora</taxon>
    </lineage>
</organism>
<feature type="signal peptide" evidence="1">
    <location>
        <begin position="1"/>
        <end position="19"/>
    </location>
</feature>
<feature type="chain" id="PRO_5019572398" description="ER membrane protein complex subunit 10" evidence="1">
    <location>
        <begin position="20"/>
        <end position="197"/>
    </location>
</feature>
<reference evidence="2 3" key="1">
    <citation type="submission" date="2015-09" db="EMBL/GenBank/DDBJ databases">
        <title>Host preference determinants of Valsa canker pathogens revealed by comparative genomics.</title>
        <authorList>
            <person name="Yin Z."/>
            <person name="Huang L."/>
        </authorList>
    </citation>
    <scope>NUCLEOTIDE SEQUENCE [LARGE SCALE GENOMIC DNA]</scope>
    <source>
        <strain evidence="2 3">03-1</strain>
    </source>
</reference>
<evidence type="ECO:0000313" key="2">
    <source>
        <dbReference type="EMBL" id="ROW03803.1"/>
    </source>
</evidence>
<evidence type="ECO:0008006" key="4">
    <source>
        <dbReference type="Google" id="ProtNLM"/>
    </source>
</evidence>
<dbReference type="PANTHER" id="PTHR39219:SF1">
    <property type="entry name" value="ER MEMBRANE PROTEIN COMPLEX SUBUNIT 10"/>
    <property type="match status" value="1"/>
</dbReference>
<protein>
    <recommendedName>
        <fullName evidence="4">ER membrane protein complex subunit 10</fullName>
    </recommendedName>
</protein>
<dbReference type="Pfam" id="PF21203">
    <property type="entry name" value="ECM10"/>
    <property type="match status" value="1"/>
</dbReference>
<dbReference type="EMBL" id="LKEA01000015">
    <property type="protein sequence ID" value="ROW03803.1"/>
    <property type="molecule type" value="Genomic_DNA"/>
</dbReference>
<evidence type="ECO:0000256" key="1">
    <source>
        <dbReference type="SAM" id="SignalP"/>
    </source>
</evidence>
<gene>
    <name evidence="2" type="ORF">VMCG_05462</name>
</gene>
<proteinExistence type="predicted"/>
<name>A0A423WK88_9PEZI</name>
<sequence>MRVFTLASAVLAAASLAYAEPKTANIYIQPFDSSSLPVPVAEVTYDISAPDAASASVTSYDAPALPESVSLVRVGIYDTKAKRWTSSVSVAGVENLGKGYAPRFLLSVDATKGDGEGEVLGATLKGVRVDAGQTRDFGPQAKVQLMGRGKQPELNKPIVLSPEGKNVEKEEKTFLQKYWWMIGIALMLAMGGGGDGK</sequence>
<dbReference type="OrthoDB" id="1894652at2759"/>
<comment type="caution">
    <text evidence="2">The sequence shown here is derived from an EMBL/GenBank/DDBJ whole genome shotgun (WGS) entry which is preliminary data.</text>
</comment>
<dbReference type="STRING" id="356882.A0A423WK88"/>
<dbReference type="Proteomes" id="UP000283895">
    <property type="component" value="Unassembled WGS sequence"/>
</dbReference>
<accession>A0A423WK88</accession>
<dbReference type="PANTHER" id="PTHR39219">
    <property type="entry name" value="ER MEMBRANE PROTEIN COMPLEX SUBUNIT 10"/>
    <property type="match status" value="1"/>
</dbReference>
<evidence type="ECO:0000313" key="3">
    <source>
        <dbReference type="Proteomes" id="UP000283895"/>
    </source>
</evidence>
<dbReference type="AlphaFoldDB" id="A0A423WK88"/>
<keyword evidence="1" id="KW-0732">Signal</keyword>
<keyword evidence="3" id="KW-1185">Reference proteome</keyword>